<evidence type="ECO:0000256" key="9">
    <source>
        <dbReference type="ARBA" id="ARBA00022833"/>
    </source>
</evidence>
<dbReference type="InterPro" id="IPR041070">
    <property type="entry name" value="JHD"/>
</dbReference>
<evidence type="ECO:0000256" key="5">
    <source>
        <dbReference type="ARBA" id="ARBA00013246"/>
    </source>
</evidence>
<keyword evidence="10" id="KW-0156">Chromatin regulator</keyword>
<dbReference type="VEuPathDB" id="FungiDB:LCOR_09122.1"/>
<feature type="domain" description="Phorbol-ester/DAG-type" evidence="22">
    <location>
        <begin position="1"/>
        <end position="45"/>
    </location>
</feature>
<evidence type="ECO:0000313" key="24">
    <source>
        <dbReference type="EMBL" id="CDH58253.1"/>
    </source>
</evidence>
<evidence type="ECO:0000256" key="14">
    <source>
        <dbReference type="ARBA" id="ARBA00023015"/>
    </source>
</evidence>
<keyword evidence="8 19" id="KW-0863">Zinc-finger</keyword>
<reference evidence="24" key="1">
    <citation type="submission" date="2013-08" db="EMBL/GenBank/DDBJ databases">
        <title>Gene expansion shapes genome architecture in the human pathogen Lichtheimia corymbifera: an evolutionary genomics analysis in the ancient terrestrial Mucorales (Mucoromycotina).</title>
        <authorList>
            <person name="Schwartze V.U."/>
            <person name="Winter S."/>
            <person name="Shelest E."/>
            <person name="Marcet-Houben M."/>
            <person name="Horn F."/>
            <person name="Wehner S."/>
            <person name="Hoffmann K."/>
            <person name="Riege K."/>
            <person name="Sammeth M."/>
            <person name="Nowrousian M."/>
            <person name="Valiante V."/>
            <person name="Linde J."/>
            <person name="Jacobsen I.D."/>
            <person name="Marz M."/>
            <person name="Brakhage A.A."/>
            <person name="Gabaldon T."/>
            <person name="Bocker S."/>
            <person name="Voigt K."/>
        </authorList>
    </citation>
    <scope>NUCLEOTIDE SEQUENCE [LARGE SCALE GENOMIC DNA]</scope>
    <source>
        <strain evidence="24">FSU 9682</strain>
    </source>
</reference>
<keyword evidence="11" id="KW-0223">Dioxygenase</keyword>
<keyword evidence="25" id="KW-1185">Reference proteome</keyword>
<dbReference type="PROSITE" id="PS51184">
    <property type="entry name" value="JMJC"/>
    <property type="match status" value="1"/>
</dbReference>
<dbReference type="AlphaFoldDB" id="A0A068S788"/>
<evidence type="ECO:0000256" key="13">
    <source>
        <dbReference type="ARBA" id="ARBA00023004"/>
    </source>
</evidence>
<comment type="similarity">
    <text evidence="4">Belongs to the JHDM1 histone demethylase family.</text>
</comment>
<evidence type="ECO:0000259" key="22">
    <source>
        <dbReference type="PROSITE" id="PS50081"/>
    </source>
</evidence>
<dbReference type="InterPro" id="IPR011011">
    <property type="entry name" value="Znf_FYVE_PHD"/>
</dbReference>
<protein>
    <recommendedName>
        <fullName evidence="6">JmjC domain-containing histone demethylation protein 1</fullName>
        <ecNumber evidence="5">1.14.11.27</ecNumber>
    </recommendedName>
    <alternativeName>
        <fullName evidence="17">[Histone-H3]-lysine-36 demethylase 1</fullName>
    </alternativeName>
</protein>
<evidence type="ECO:0000313" key="25">
    <source>
        <dbReference type="Proteomes" id="UP000027586"/>
    </source>
</evidence>
<evidence type="ECO:0000259" key="23">
    <source>
        <dbReference type="PROSITE" id="PS51184"/>
    </source>
</evidence>
<evidence type="ECO:0000256" key="1">
    <source>
        <dbReference type="ARBA" id="ARBA00001954"/>
    </source>
</evidence>
<dbReference type="InterPro" id="IPR050690">
    <property type="entry name" value="JHDM1_Histone_Demethylase"/>
</dbReference>
<evidence type="ECO:0000256" key="18">
    <source>
        <dbReference type="ARBA" id="ARBA00047915"/>
    </source>
</evidence>
<name>A0A068S788_9FUNG</name>
<dbReference type="Gene3D" id="2.60.120.650">
    <property type="entry name" value="Cupin"/>
    <property type="match status" value="1"/>
</dbReference>
<keyword evidence="16" id="KW-0539">Nucleus</keyword>
<dbReference type="InterPro" id="IPR003347">
    <property type="entry name" value="JmjC_dom"/>
</dbReference>
<evidence type="ECO:0000256" key="12">
    <source>
        <dbReference type="ARBA" id="ARBA00023002"/>
    </source>
</evidence>
<dbReference type="SMART" id="SM00249">
    <property type="entry name" value="PHD"/>
    <property type="match status" value="1"/>
</dbReference>
<dbReference type="GO" id="GO:0008270">
    <property type="term" value="F:zinc ion binding"/>
    <property type="evidence" value="ECO:0007669"/>
    <property type="project" value="UniProtKB-KW"/>
</dbReference>
<comment type="function">
    <text evidence="2">Histone demethylase that specifically demethylates 'Lys-36' of histone H3, thereby playing a central role in histone code.</text>
</comment>
<dbReference type="GO" id="GO:0140680">
    <property type="term" value="F:histone H3K36me/H3K36me2 demethylase activity"/>
    <property type="evidence" value="ECO:0007669"/>
    <property type="project" value="UniProtKB-EC"/>
</dbReference>
<evidence type="ECO:0000256" key="3">
    <source>
        <dbReference type="ARBA" id="ARBA00004123"/>
    </source>
</evidence>
<dbReference type="PANTHER" id="PTHR23123">
    <property type="entry name" value="PHD/F-BOX CONTAINING PROTEIN"/>
    <property type="match status" value="1"/>
</dbReference>
<evidence type="ECO:0000256" key="10">
    <source>
        <dbReference type="ARBA" id="ARBA00022853"/>
    </source>
</evidence>
<evidence type="ECO:0000256" key="16">
    <source>
        <dbReference type="ARBA" id="ARBA00023242"/>
    </source>
</evidence>
<keyword evidence="13" id="KW-0408">Iron</keyword>
<dbReference type="InterPro" id="IPR019787">
    <property type="entry name" value="Znf_PHD-finger"/>
</dbReference>
<feature type="domain" description="JmjC" evidence="23">
    <location>
        <begin position="196"/>
        <end position="359"/>
    </location>
</feature>
<gene>
    <name evidence="24" type="ORF">LCOR_09122.1</name>
</gene>
<dbReference type="InterPro" id="IPR002219">
    <property type="entry name" value="PKC_DAG/PE"/>
</dbReference>
<accession>A0A068S788</accession>
<dbReference type="SUPFAM" id="SSF57903">
    <property type="entry name" value="FYVE/PHD zinc finger"/>
    <property type="match status" value="1"/>
</dbReference>
<proteinExistence type="inferred from homology"/>
<dbReference type="SUPFAM" id="SSF51197">
    <property type="entry name" value="Clavaminate synthase-like"/>
    <property type="match status" value="1"/>
</dbReference>
<evidence type="ECO:0000256" key="20">
    <source>
        <dbReference type="SAM" id="MobiDB-lite"/>
    </source>
</evidence>
<evidence type="ECO:0000256" key="11">
    <source>
        <dbReference type="ARBA" id="ARBA00022964"/>
    </source>
</evidence>
<feature type="region of interest" description="Disordered" evidence="20">
    <location>
        <begin position="446"/>
        <end position="509"/>
    </location>
</feature>
<evidence type="ECO:0000256" key="4">
    <source>
        <dbReference type="ARBA" id="ARBA00008037"/>
    </source>
</evidence>
<organism evidence="24 25">
    <name type="scientific">Lichtheimia corymbifera JMRC:FSU:9682</name>
    <dbReference type="NCBI Taxonomy" id="1263082"/>
    <lineage>
        <taxon>Eukaryota</taxon>
        <taxon>Fungi</taxon>
        <taxon>Fungi incertae sedis</taxon>
        <taxon>Mucoromycota</taxon>
        <taxon>Mucoromycotina</taxon>
        <taxon>Mucoromycetes</taxon>
        <taxon>Mucorales</taxon>
        <taxon>Lichtheimiaceae</taxon>
        <taxon>Lichtheimia</taxon>
    </lineage>
</organism>
<dbReference type="PROSITE" id="PS50016">
    <property type="entry name" value="ZF_PHD_2"/>
    <property type="match status" value="1"/>
</dbReference>
<evidence type="ECO:0000256" key="7">
    <source>
        <dbReference type="ARBA" id="ARBA00022723"/>
    </source>
</evidence>
<sequence length="509" mass="58476">MENSSEKCRYCSSQTASSSSNVWIRCDACNEWCHAQCVGLDSKECDRIEQYHCPQCLRRHGPSTYKPNVRKSQRERARLNYADLNNGKTADQEIWKRILNAQTFAKDPFKRYQGSQVTLELIRETGMREPFVIESPEGLDMQMPSQAITVNDIADAIGHDHPVEVMDVATQSEVPNWTMGQWAKYYNDQDKDRTRNVISLEISDTKLAESIVRPRIVRELDWIDQVWPSSLKPNEYPKVQLYCLMGIKDSYTDFHVDFGGSSVFYHVVKGSKVFYFIEPTTTNLRKYQKWSSSPDQSTTFFADEVKKCYAVHIKQGNTMIIPTGWIHAVYTPEDSLVIGGNFLHAMNIGAQLRVYDVEDATKVPAKFRFPFYKRMNWYAARYYHDLLLQADQGTKSVLSKYELEGLNSLAQWLKKDIQSGSRKDIPHDIHDPSALLSQLISMVENEMEKQQIPKRKRSDSTDSLGNETDDHVKREGDDDDDDDLVREKLETASLAKRRKSIGKEQTGAS</sequence>
<dbReference type="GO" id="GO:0005634">
    <property type="term" value="C:nucleus"/>
    <property type="evidence" value="ECO:0007669"/>
    <property type="project" value="UniProtKB-SubCell"/>
</dbReference>
<dbReference type="EMBL" id="CBTN010000055">
    <property type="protein sequence ID" value="CDH58253.1"/>
    <property type="molecule type" value="Genomic_DNA"/>
</dbReference>
<dbReference type="Pfam" id="PF17811">
    <property type="entry name" value="JHD"/>
    <property type="match status" value="1"/>
</dbReference>
<keyword evidence="14" id="KW-0805">Transcription regulation</keyword>
<evidence type="ECO:0000256" key="19">
    <source>
        <dbReference type="PROSITE-ProRule" id="PRU00146"/>
    </source>
</evidence>
<evidence type="ECO:0000256" key="6">
    <source>
        <dbReference type="ARBA" id="ARBA00015153"/>
    </source>
</evidence>
<evidence type="ECO:0000256" key="17">
    <source>
        <dbReference type="ARBA" id="ARBA00031083"/>
    </source>
</evidence>
<evidence type="ECO:0000259" key="21">
    <source>
        <dbReference type="PROSITE" id="PS50016"/>
    </source>
</evidence>
<dbReference type="InterPro" id="IPR001965">
    <property type="entry name" value="Znf_PHD"/>
</dbReference>
<keyword evidence="7" id="KW-0479">Metal-binding</keyword>
<dbReference type="Proteomes" id="UP000027586">
    <property type="component" value="Unassembled WGS sequence"/>
</dbReference>
<dbReference type="Pfam" id="PF02373">
    <property type="entry name" value="JmjC"/>
    <property type="match status" value="1"/>
</dbReference>
<comment type="subcellular location">
    <subcellularLocation>
        <location evidence="3">Nucleus</location>
    </subcellularLocation>
</comment>
<dbReference type="OrthoDB" id="5876800at2759"/>
<keyword evidence="15" id="KW-0804">Transcription</keyword>
<comment type="cofactor">
    <cofactor evidence="1">
        <name>Fe(2+)</name>
        <dbReference type="ChEBI" id="CHEBI:29033"/>
    </cofactor>
</comment>
<keyword evidence="12" id="KW-0560">Oxidoreductase</keyword>
<evidence type="ECO:0000256" key="15">
    <source>
        <dbReference type="ARBA" id="ARBA00023163"/>
    </source>
</evidence>
<dbReference type="EC" id="1.14.11.27" evidence="5"/>
<comment type="caution">
    <text evidence="24">The sequence shown here is derived from an EMBL/GenBank/DDBJ whole genome shotgun (WGS) entry which is preliminary data.</text>
</comment>
<dbReference type="SMART" id="SM00558">
    <property type="entry name" value="JmjC"/>
    <property type="match status" value="1"/>
</dbReference>
<dbReference type="PROSITE" id="PS50081">
    <property type="entry name" value="ZF_DAG_PE_2"/>
    <property type="match status" value="1"/>
</dbReference>
<evidence type="ECO:0000256" key="8">
    <source>
        <dbReference type="ARBA" id="ARBA00022771"/>
    </source>
</evidence>
<keyword evidence="9" id="KW-0862">Zinc</keyword>
<feature type="domain" description="PHD-type" evidence="21">
    <location>
        <begin position="5"/>
        <end position="59"/>
    </location>
</feature>
<evidence type="ECO:0000256" key="2">
    <source>
        <dbReference type="ARBA" id="ARBA00003909"/>
    </source>
</evidence>
<dbReference type="STRING" id="1263082.A0A068S788"/>
<dbReference type="Gene3D" id="6.10.280.250">
    <property type="match status" value="1"/>
</dbReference>
<comment type="catalytic activity">
    <reaction evidence="18">
        <text>N(6),N(6)-dimethyl-L-lysyl(36)-[histone H3] + 2 2-oxoglutarate + 2 O2 = L-lysyl(36)-[histone H3] + 2 formaldehyde + 2 succinate + 2 CO2</text>
        <dbReference type="Rhea" id="RHEA:42032"/>
        <dbReference type="Rhea" id="RHEA-COMP:9785"/>
        <dbReference type="Rhea" id="RHEA-COMP:9787"/>
        <dbReference type="ChEBI" id="CHEBI:15379"/>
        <dbReference type="ChEBI" id="CHEBI:16526"/>
        <dbReference type="ChEBI" id="CHEBI:16810"/>
        <dbReference type="ChEBI" id="CHEBI:16842"/>
        <dbReference type="ChEBI" id="CHEBI:29969"/>
        <dbReference type="ChEBI" id="CHEBI:30031"/>
        <dbReference type="ChEBI" id="CHEBI:61976"/>
        <dbReference type="EC" id="1.14.11.27"/>
    </reaction>
</comment>